<reference evidence="3 4" key="1">
    <citation type="submission" date="2019-11" db="EMBL/GenBank/DDBJ databases">
        <title>Using colonization assays and comparative genomics to discover symbiosis behaviors and factors in Vibrio fischeri.</title>
        <authorList>
            <person name="Bongrand C."/>
            <person name="Moriano-Gutierrez S."/>
            <person name="Arevalo P."/>
            <person name="Mcfall-Ngai M."/>
            <person name="Visick K."/>
            <person name="Polz M.F."/>
            <person name="Ruby E.G."/>
        </authorList>
    </citation>
    <scope>NUCLEOTIDE SEQUENCE [LARGE SCALE GENOMIC DNA]</scope>
    <source>
        <strain evidence="4">emors.3.2</strain>
    </source>
</reference>
<dbReference type="AlphaFoldDB" id="A0A6N3Z3X8"/>
<keyword evidence="1" id="KW-0472">Membrane</keyword>
<evidence type="ECO:0000256" key="1">
    <source>
        <dbReference type="SAM" id="Phobius"/>
    </source>
</evidence>
<dbReference type="PROSITE" id="PS50234">
    <property type="entry name" value="VWFA"/>
    <property type="match status" value="1"/>
</dbReference>
<feature type="transmembrane region" description="Helical" evidence="1">
    <location>
        <begin position="12"/>
        <end position="31"/>
    </location>
</feature>
<keyword evidence="1" id="KW-1133">Transmembrane helix</keyword>
<dbReference type="SUPFAM" id="SSF53300">
    <property type="entry name" value="vWA-like"/>
    <property type="match status" value="1"/>
</dbReference>
<evidence type="ECO:0000313" key="3">
    <source>
        <dbReference type="EMBL" id="MUK46771.1"/>
    </source>
</evidence>
<dbReference type="Pfam" id="PF13400">
    <property type="entry name" value="Tad"/>
    <property type="match status" value="1"/>
</dbReference>
<evidence type="ECO:0000259" key="2">
    <source>
        <dbReference type="PROSITE" id="PS50234"/>
    </source>
</evidence>
<dbReference type="EMBL" id="WOBO01000018">
    <property type="protein sequence ID" value="MUK46771.1"/>
    <property type="molecule type" value="Genomic_DNA"/>
</dbReference>
<protein>
    <recommendedName>
        <fullName evidence="2">VWFA domain-containing protein</fullName>
    </recommendedName>
</protein>
<dbReference type="Gene3D" id="3.40.50.410">
    <property type="entry name" value="von Willebrand factor, type A domain"/>
    <property type="match status" value="1"/>
</dbReference>
<accession>A0A6N3Z3X8</accession>
<organism evidence="3 4">
    <name type="scientific">Aliivibrio fischeri</name>
    <name type="common">Vibrio fischeri</name>
    <dbReference type="NCBI Taxonomy" id="668"/>
    <lineage>
        <taxon>Bacteria</taxon>
        <taxon>Pseudomonadati</taxon>
        <taxon>Pseudomonadota</taxon>
        <taxon>Gammaproteobacteria</taxon>
        <taxon>Vibrionales</taxon>
        <taxon>Vibrionaceae</taxon>
        <taxon>Aliivibrio</taxon>
    </lineage>
</organism>
<dbReference type="InterPro" id="IPR002035">
    <property type="entry name" value="VWF_A"/>
</dbReference>
<gene>
    <name evidence="3" type="ORF">GNP77_15465</name>
</gene>
<dbReference type="InterPro" id="IPR036465">
    <property type="entry name" value="vWFA_dom_sf"/>
</dbReference>
<feature type="domain" description="VWFA" evidence="2">
    <location>
        <begin position="154"/>
        <end position="455"/>
    </location>
</feature>
<evidence type="ECO:0000313" key="4">
    <source>
        <dbReference type="Proteomes" id="UP000435323"/>
    </source>
</evidence>
<dbReference type="InterPro" id="IPR028087">
    <property type="entry name" value="Tad_N"/>
</dbReference>
<keyword evidence="1" id="KW-0812">Transmembrane</keyword>
<proteinExistence type="predicted"/>
<name>A0A6N3Z3X8_ALIFS</name>
<sequence length="465" mass="51152">MIMKLKKQQSGHAAILFVMCIPVLFGVFTLASDGARALQSKARLEDAAEAAVLAVSAYGEEDEVSTQTGKDYVAHYMHDMSNLVDIEVEKLECSELPECTADDNDRPFVEYQVSGRTKHKSWFPGNDVTVGFGESFDVTGMSKARKFQSSQPMDITFILDFSGSMNYDWEGHAPSYMEEEVPKVPGRYSPPSRLSDLKDVVQMVTDELQVYNNSTTGPKHRVAMTGYNRRTVNESSNGKFVIRDQRITKYNSDGYDAGDTFYPKKTINKQFMVKGAAARVPNGDEKAEFTDIMYTSDFASFNHKIKSFEAFGGTASLQGIIRASQIVSYHITNDGEEANPKQLIIILSDGEDFNHYLGQTETLVDYGMCDNLRNAIEGGPVSSEDNKADKIVFSSGSSSGLPTNTGEDPSVRIAMIGFGDGYDIHANTGLLNCVGEENAFSANNKDEILNLIMSLVSEEVGHLAQ</sequence>
<dbReference type="Proteomes" id="UP000435323">
    <property type="component" value="Unassembled WGS sequence"/>
</dbReference>
<comment type="caution">
    <text evidence="3">The sequence shown here is derived from an EMBL/GenBank/DDBJ whole genome shotgun (WGS) entry which is preliminary data.</text>
</comment>